<evidence type="ECO:0000313" key="1">
    <source>
        <dbReference type="EMBL" id="PWG02853.1"/>
    </source>
</evidence>
<dbReference type="RefSeq" id="WP_109270992.1">
    <property type="nucleotide sequence ID" value="NZ_QFFF01000001.1"/>
</dbReference>
<dbReference type="EMBL" id="QFFF01000001">
    <property type="protein sequence ID" value="PWG02853.1"/>
    <property type="molecule type" value="Genomic_DNA"/>
</dbReference>
<dbReference type="AlphaFoldDB" id="A0A2U2J3D2"/>
<dbReference type="InterPro" id="IPR022061">
    <property type="entry name" value="DUF3617"/>
</dbReference>
<protein>
    <recommendedName>
        <fullName evidence="3">DUF3617 domain-containing protein</fullName>
    </recommendedName>
</protein>
<proteinExistence type="predicted"/>
<evidence type="ECO:0000313" key="2">
    <source>
        <dbReference type="Proteomes" id="UP000245916"/>
    </source>
</evidence>
<dbReference type="Proteomes" id="UP000245916">
    <property type="component" value="Unassembled WGS sequence"/>
</dbReference>
<dbReference type="OrthoDB" id="7405484at2"/>
<reference evidence="1 2" key="1">
    <citation type="submission" date="2018-05" db="EMBL/GenBank/DDBJ databases">
        <title>Genome of Sphingosinicella humi QZX222.</title>
        <authorList>
            <person name="Qiao Z."/>
            <person name="Wang G."/>
        </authorList>
    </citation>
    <scope>NUCLEOTIDE SEQUENCE [LARGE SCALE GENOMIC DNA]</scope>
    <source>
        <strain evidence="1 2">QZX222</strain>
    </source>
</reference>
<dbReference type="Pfam" id="PF12276">
    <property type="entry name" value="DUF3617"/>
    <property type="match status" value="1"/>
</dbReference>
<gene>
    <name evidence="1" type="ORF">DF286_08205</name>
</gene>
<organism evidence="1 2">
    <name type="scientific">Allosphingosinicella humi</name>
    <dbReference type="NCBI Taxonomy" id="2068657"/>
    <lineage>
        <taxon>Bacteria</taxon>
        <taxon>Pseudomonadati</taxon>
        <taxon>Pseudomonadota</taxon>
        <taxon>Alphaproteobacteria</taxon>
        <taxon>Sphingomonadales</taxon>
        <taxon>Sphingomonadaceae</taxon>
        <taxon>Allosphingosinicella</taxon>
    </lineage>
</organism>
<accession>A0A2U2J3D2</accession>
<comment type="caution">
    <text evidence="1">The sequence shown here is derived from an EMBL/GenBank/DDBJ whole genome shotgun (WGS) entry which is preliminary data.</text>
</comment>
<name>A0A2U2J3D2_9SPHN</name>
<sequence length="176" mass="18624">MRLAAFTFAALLPLAGCNLFDAPKQEGGDMSAEEVAEQLADMKIQPGQWEATNEIISASAPGVPEEALAQMVGQKTTVSNCITPEQAAQPNANFLAVQKTSDCTYQDWSMQDGRMTGTMTCTGGQLPGTMVMKMDGTYSDEAYDMTMDMETGGLPGGVTMTVKARTSGERVGECVG</sequence>
<evidence type="ECO:0008006" key="3">
    <source>
        <dbReference type="Google" id="ProtNLM"/>
    </source>
</evidence>
<keyword evidence="2" id="KW-1185">Reference proteome</keyword>